<dbReference type="Proteomes" id="UP000287651">
    <property type="component" value="Unassembled WGS sequence"/>
</dbReference>
<reference evidence="2 3" key="1">
    <citation type="journal article" date="2014" name="Agronomy (Basel)">
        <title>A Draft Genome Sequence for Ensete ventricosum, the Drought-Tolerant Tree Against Hunger.</title>
        <authorList>
            <person name="Harrison J."/>
            <person name="Moore K.A."/>
            <person name="Paszkiewicz K."/>
            <person name="Jones T."/>
            <person name="Grant M."/>
            <person name="Ambacheew D."/>
            <person name="Muzemil S."/>
            <person name="Studholme D.J."/>
        </authorList>
    </citation>
    <scope>NUCLEOTIDE SEQUENCE [LARGE SCALE GENOMIC DNA]</scope>
</reference>
<organism evidence="2 3">
    <name type="scientific">Ensete ventricosum</name>
    <name type="common">Abyssinian banana</name>
    <name type="synonym">Musa ensete</name>
    <dbReference type="NCBI Taxonomy" id="4639"/>
    <lineage>
        <taxon>Eukaryota</taxon>
        <taxon>Viridiplantae</taxon>
        <taxon>Streptophyta</taxon>
        <taxon>Embryophyta</taxon>
        <taxon>Tracheophyta</taxon>
        <taxon>Spermatophyta</taxon>
        <taxon>Magnoliopsida</taxon>
        <taxon>Liliopsida</taxon>
        <taxon>Zingiberales</taxon>
        <taxon>Musaceae</taxon>
        <taxon>Ensete</taxon>
    </lineage>
</organism>
<accession>A0A426Y336</accession>
<dbReference type="EMBL" id="AMZH03015369">
    <property type="protein sequence ID" value="RRT46173.1"/>
    <property type="molecule type" value="Genomic_DNA"/>
</dbReference>
<dbReference type="AlphaFoldDB" id="A0A426Y336"/>
<evidence type="ECO:0000313" key="3">
    <source>
        <dbReference type="Proteomes" id="UP000287651"/>
    </source>
</evidence>
<evidence type="ECO:0000256" key="1">
    <source>
        <dbReference type="SAM" id="MobiDB-lite"/>
    </source>
</evidence>
<proteinExistence type="predicted"/>
<name>A0A426Y336_ENSVE</name>
<evidence type="ECO:0000313" key="2">
    <source>
        <dbReference type="EMBL" id="RRT46173.1"/>
    </source>
</evidence>
<sequence length="75" mass="8426">MIEAAGELDCFSAYIRLRESGKSEDTTDNIETLDSEGICDINLYAAKFTDPTKPRSTVRGTQKDPLQYNPSSTWY</sequence>
<feature type="region of interest" description="Disordered" evidence="1">
    <location>
        <begin position="51"/>
        <end position="75"/>
    </location>
</feature>
<comment type="caution">
    <text evidence="2">The sequence shown here is derived from an EMBL/GenBank/DDBJ whole genome shotgun (WGS) entry which is preliminary data.</text>
</comment>
<protein>
    <submittedName>
        <fullName evidence="2">Uncharacterized protein</fullName>
    </submittedName>
</protein>
<gene>
    <name evidence="2" type="ORF">B296_00038467</name>
</gene>